<keyword evidence="3" id="KW-1185">Reference proteome</keyword>
<accession>A0A0L7LQ17</accession>
<proteinExistence type="predicted"/>
<comment type="caution">
    <text evidence="2">The sequence shown here is derived from an EMBL/GenBank/DDBJ whole genome shotgun (WGS) entry which is preliminary data.</text>
</comment>
<evidence type="ECO:0000313" key="3">
    <source>
        <dbReference type="Proteomes" id="UP000037510"/>
    </source>
</evidence>
<feature type="region of interest" description="Disordered" evidence="1">
    <location>
        <begin position="1"/>
        <end position="38"/>
    </location>
</feature>
<gene>
    <name evidence="2" type="ORF">OBRU01_04389</name>
</gene>
<dbReference type="AlphaFoldDB" id="A0A0L7LQ17"/>
<organism evidence="2 3">
    <name type="scientific">Operophtera brumata</name>
    <name type="common">Winter moth</name>
    <name type="synonym">Phalaena brumata</name>
    <dbReference type="NCBI Taxonomy" id="104452"/>
    <lineage>
        <taxon>Eukaryota</taxon>
        <taxon>Metazoa</taxon>
        <taxon>Ecdysozoa</taxon>
        <taxon>Arthropoda</taxon>
        <taxon>Hexapoda</taxon>
        <taxon>Insecta</taxon>
        <taxon>Pterygota</taxon>
        <taxon>Neoptera</taxon>
        <taxon>Endopterygota</taxon>
        <taxon>Lepidoptera</taxon>
        <taxon>Glossata</taxon>
        <taxon>Ditrysia</taxon>
        <taxon>Geometroidea</taxon>
        <taxon>Geometridae</taxon>
        <taxon>Larentiinae</taxon>
        <taxon>Operophtera</taxon>
    </lineage>
</organism>
<reference evidence="2 3" key="1">
    <citation type="journal article" date="2015" name="Genome Biol. Evol.">
        <title>The genome of winter moth (Operophtera brumata) provides a genomic perspective on sexual dimorphism and phenology.</title>
        <authorList>
            <person name="Derks M.F."/>
            <person name="Smit S."/>
            <person name="Salis L."/>
            <person name="Schijlen E."/>
            <person name="Bossers A."/>
            <person name="Mateman C."/>
            <person name="Pijl A.S."/>
            <person name="de Ridder D."/>
            <person name="Groenen M.A."/>
            <person name="Visser M.E."/>
            <person name="Megens H.J."/>
        </authorList>
    </citation>
    <scope>NUCLEOTIDE SEQUENCE [LARGE SCALE GENOMIC DNA]</scope>
    <source>
        <strain evidence="2">WM2013NL</strain>
        <tissue evidence="2">Head and thorax</tissue>
    </source>
</reference>
<sequence length="419" mass="49027">MEKIEPTKHQTRNKTACERPHTVNASHTTDSVVAVSKKPTSTTIAEEYPMEKTSKNHSTIDPSSVQYTEWRTDLLTSIEILRIVAVVEKAVEPATPAYTNATVRRAFIVWMHCGQRNSFKDVCNYYHYLESLKELTLCTNATVRRAFIVWMHCGQRNSFKDVCNYYHYLESLEDKLPADRRAASRHYEFNMFSNPPPISSYLDQVFPKLYTQSNTIQHYINKVESTRNNAFKEVENNQKFNTDDIKLETFSEIHNQKGVTTNEILEASQMIKVYCKTYMKPLRKFLAEFTEYARKCGLNYTVNNVAFYIKRKMVEDELQMISNYSRTLNFLNLNSANRTEEKKDLIKTNLEDARNKDEKGRENQMKLLSSLNPLKTILTRNKKKEFIKQYWDDLTTNFGTINLVCHNVAKLYKPVSYYK</sequence>
<dbReference type="EMBL" id="JTDY01000419">
    <property type="protein sequence ID" value="KOB77281.1"/>
    <property type="molecule type" value="Genomic_DNA"/>
</dbReference>
<evidence type="ECO:0000256" key="1">
    <source>
        <dbReference type="SAM" id="MobiDB-lite"/>
    </source>
</evidence>
<dbReference type="Proteomes" id="UP000037510">
    <property type="component" value="Unassembled WGS sequence"/>
</dbReference>
<name>A0A0L7LQ17_OPEBR</name>
<protein>
    <submittedName>
        <fullName evidence="2">Thiol:disulfide interchange protein DsbA</fullName>
    </submittedName>
</protein>
<evidence type="ECO:0000313" key="2">
    <source>
        <dbReference type="EMBL" id="KOB77281.1"/>
    </source>
</evidence>